<dbReference type="EMBL" id="MN740591">
    <property type="protein sequence ID" value="QHU35418.1"/>
    <property type="molecule type" value="Genomic_DNA"/>
</dbReference>
<sequence length="108" mass="13098">MNENISKNISKNKVSDIVSFITNDREFIENIDQGEIYNFFSIYFDNYYKEKKEKYYQNLSIYGRRINNNLPEWMIARLIYIDKYDSMSKFGNKNINNFLKKKAIINFC</sequence>
<name>A0A6C0LZF4_9ZZZZ</name>
<organism evidence="1">
    <name type="scientific">viral metagenome</name>
    <dbReference type="NCBI Taxonomy" id="1070528"/>
    <lineage>
        <taxon>unclassified sequences</taxon>
        <taxon>metagenomes</taxon>
        <taxon>organismal metagenomes</taxon>
    </lineage>
</organism>
<evidence type="ECO:0000313" key="1">
    <source>
        <dbReference type="EMBL" id="QHU35418.1"/>
    </source>
</evidence>
<reference evidence="1" key="1">
    <citation type="journal article" date="2020" name="Nature">
        <title>Giant virus diversity and host interactions through global metagenomics.</title>
        <authorList>
            <person name="Schulz F."/>
            <person name="Roux S."/>
            <person name="Paez-Espino D."/>
            <person name="Jungbluth S."/>
            <person name="Walsh D.A."/>
            <person name="Denef V.J."/>
            <person name="McMahon K.D."/>
            <person name="Konstantinidis K.T."/>
            <person name="Eloe-Fadrosh E.A."/>
            <person name="Kyrpides N.C."/>
            <person name="Woyke T."/>
        </authorList>
    </citation>
    <scope>NUCLEOTIDE SEQUENCE</scope>
    <source>
        <strain evidence="1">GVMAG-S-1017745-26</strain>
    </source>
</reference>
<dbReference type="AlphaFoldDB" id="A0A6C0LZF4"/>
<protein>
    <submittedName>
        <fullName evidence="1">Uncharacterized protein</fullName>
    </submittedName>
</protein>
<accession>A0A6C0LZF4</accession>
<proteinExistence type="predicted"/>